<feature type="transmembrane region" description="Helical" evidence="1">
    <location>
        <begin position="6"/>
        <end position="26"/>
    </location>
</feature>
<keyword evidence="1" id="KW-0812">Transmembrane</keyword>
<evidence type="ECO:0000313" key="2">
    <source>
        <dbReference type="EMBL" id="MFC4625404.1"/>
    </source>
</evidence>
<comment type="caution">
    <text evidence="2">The sequence shown here is derived from an EMBL/GenBank/DDBJ whole genome shotgun (WGS) entry which is preliminary data.</text>
</comment>
<dbReference type="InterPro" id="IPR008407">
    <property type="entry name" value="Brnchd-chn_aa_trnsp_AzlD"/>
</dbReference>
<dbReference type="Proteomes" id="UP001596042">
    <property type="component" value="Unassembled WGS sequence"/>
</dbReference>
<dbReference type="RefSeq" id="WP_374829176.1">
    <property type="nucleotide sequence ID" value="NZ_JBHEEZ010000001.1"/>
</dbReference>
<keyword evidence="1" id="KW-0472">Membrane</keyword>
<accession>A0ABV9H6C2</accession>
<dbReference type="EMBL" id="JBHSEL010000053">
    <property type="protein sequence ID" value="MFC4625404.1"/>
    <property type="molecule type" value="Genomic_DNA"/>
</dbReference>
<sequence>MTDFFWIIVAGAVVTYLTRIGGYLILSRFERIHYRVEAGLNAVPAAVLTTLVAPPAFDHGWKELAALIVCIVMSLRVNLLKSFICGAVVLIALRHFFPG</sequence>
<evidence type="ECO:0000256" key="1">
    <source>
        <dbReference type="SAM" id="Phobius"/>
    </source>
</evidence>
<keyword evidence="3" id="KW-1185">Reference proteome</keyword>
<dbReference type="Pfam" id="PF05437">
    <property type="entry name" value="AzlD"/>
    <property type="match status" value="1"/>
</dbReference>
<feature type="transmembrane region" description="Helical" evidence="1">
    <location>
        <begin position="63"/>
        <end position="93"/>
    </location>
</feature>
<organism evidence="2 3">
    <name type="scientific">Daeguia caeni</name>
    <dbReference type="NCBI Taxonomy" id="439612"/>
    <lineage>
        <taxon>Bacteria</taxon>
        <taxon>Pseudomonadati</taxon>
        <taxon>Pseudomonadota</taxon>
        <taxon>Alphaproteobacteria</taxon>
        <taxon>Hyphomicrobiales</taxon>
        <taxon>Brucellaceae</taxon>
        <taxon>Daeguia</taxon>
    </lineage>
</organism>
<keyword evidence="1" id="KW-1133">Transmembrane helix</keyword>
<reference evidence="3" key="1">
    <citation type="journal article" date="2019" name="Int. J. Syst. Evol. Microbiol.">
        <title>The Global Catalogue of Microorganisms (GCM) 10K type strain sequencing project: providing services to taxonomists for standard genome sequencing and annotation.</title>
        <authorList>
            <consortium name="The Broad Institute Genomics Platform"/>
            <consortium name="The Broad Institute Genome Sequencing Center for Infectious Disease"/>
            <person name="Wu L."/>
            <person name="Ma J."/>
        </authorList>
    </citation>
    <scope>NUCLEOTIDE SEQUENCE [LARGE SCALE GENOMIC DNA]</scope>
    <source>
        <strain evidence="3">CGMCC 1.15731</strain>
    </source>
</reference>
<evidence type="ECO:0000313" key="3">
    <source>
        <dbReference type="Proteomes" id="UP001596042"/>
    </source>
</evidence>
<gene>
    <name evidence="2" type="ORF">ACFO1V_09245</name>
</gene>
<protein>
    <submittedName>
        <fullName evidence="2">AzlD family protein</fullName>
    </submittedName>
</protein>
<proteinExistence type="predicted"/>
<name>A0ABV9H6C2_9HYPH</name>